<dbReference type="GO" id="GO:0019706">
    <property type="term" value="F:protein-cysteine S-palmitoyltransferase activity"/>
    <property type="evidence" value="ECO:0007669"/>
    <property type="project" value="UniProtKB-EC"/>
</dbReference>
<feature type="transmembrane region" description="Helical" evidence="7">
    <location>
        <begin position="360"/>
        <end position="379"/>
    </location>
</feature>
<comment type="subcellular location">
    <subcellularLocation>
        <location evidence="1">Membrane</location>
        <topology evidence="1">Multi-pass membrane protein</topology>
    </subcellularLocation>
</comment>
<name>A0AB34HEC2_ESCRO</name>
<evidence type="ECO:0000256" key="3">
    <source>
        <dbReference type="ARBA" id="ARBA00022692"/>
    </source>
</evidence>
<evidence type="ECO:0000313" key="10">
    <source>
        <dbReference type="Proteomes" id="UP001159641"/>
    </source>
</evidence>
<feature type="transmembrane region" description="Helical" evidence="7">
    <location>
        <begin position="465"/>
        <end position="488"/>
    </location>
</feature>
<evidence type="ECO:0000259" key="8">
    <source>
        <dbReference type="Pfam" id="PF01529"/>
    </source>
</evidence>
<keyword evidence="3 7" id="KW-0812">Transmembrane</keyword>
<keyword evidence="6 7" id="KW-0012">Acyltransferase</keyword>
<keyword evidence="5 7" id="KW-0472">Membrane</keyword>
<dbReference type="EMBL" id="JAIQCJ010001425">
    <property type="protein sequence ID" value="KAJ8789351.1"/>
    <property type="molecule type" value="Genomic_DNA"/>
</dbReference>
<evidence type="ECO:0000256" key="4">
    <source>
        <dbReference type="ARBA" id="ARBA00022989"/>
    </source>
</evidence>
<dbReference type="GO" id="GO:0016020">
    <property type="term" value="C:membrane"/>
    <property type="evidence" value="ECO:0007669"/>
    <property type="project" value="UniProtKB-SubCell"/>
</dbReference>
<comment type="catalytic activity">
    <reaction evidence="7">
        <text>L-cysteinyl-[protein] + hexadecanoyl-CoA = S-hexadecanoyl-L-cysteinyl-[protein] + CoA</text>
        <dbReference type="Rhea" id="RHEA:36683"/>
        <dbReference type="Rhea" id="RHEA-COMP:10131"/>
        <dbReference type="Rhea" id="RHEA-COMP:11032"/>
        <dbReference type="ChEBI" id="CHEBI:29950"/>
        <dbReference type="ChEBI" id="CHEBI:57287"/>
        <dbReference type="ChEBI" id="CHEBI:57379"/>
        <dbReference type="ChEBI" id="CHEBI:74151"/>
        <dbReference type="EC" id="2.3.1.225"/>
    </reaction>
</comment>
<organism evidence="9 10">
    <name type="scientific">Eschrichtius robustus</name>
    <name type="common">California gray whale</name>
    <name type="synonym">Eschrichtius gibbosus</name>
    <dbReference type="NCBI Taxonomy" id="9764"/>
    <lineage>
        <taxon>Eukaryota</taxon>
        <taxon>Metazoa</taxon>
        <taxon>Chordata</taxon>
        <taxon>Craniata</taxon>
        <taxon>Vertebrata</taxon>
        <taxon>Euteleostomi</taxon>
        <taxon>Mammalia</taxon>
        <taxon>Eutheria</taxon>
        <taxon>Laurasiatheria</taxon>
        <taxon>Artiodactyla</taxon>
        <taxon>Whippomorpha</taxon>
        <taxon>Cetacea</taxon>
        <taxon>Mysticeti</taxon>
        <taxon>Eschrichtiidae</taxon>
        <taxon>Eschrichtius</taxon>
    </lineage>
</organism>
<dbReference type="Pfam" id="PF01529">
    <property type="entry name" value="DHHC"/>
    <property type="match status" value="2"/>
</dbReference>
<protein>
    <recommendedName>
        <fullName evidence="7">Palmitoyltransferase</fullName>
        <ecNumber evidence="7">2.3.1.225</ecNumber>
    </recommendedName>
</protein>
<keyword evidence="2 7" id="KW-0808">Transferase</keyword>
<evidence type="ECO:0000256" key="7">
    <source>
        <dbReference type="RuleBase" id="RU079119"/>
    </source>
</evidence>
<gene>
    <name evidence="9" type="ORF">J1605_021878</name>
</gene>
<evidence type="ECO:0000256" key="2">
    <source>
        <dbReference type="ARBA" id="ARBA00022679"/>
    </source>
</evidence>
<sequence>MRNQRQPKRKAETEKRGSRLLYRAVLAALYQAASKRRKDVAVPGVGAAARAALFQVTQTFACGKNAASATSPQKLLVVGPSCLRPCPGFALGTADLPGMQYLTGGAMTAPVPSPEENEADLSLANIQVQFRSKKRANWLPRDEPGGGAAARMRLRLRTRMGGRWVRVWRLELWAVGHGSGPVLGPCEFLLCTALPSNRAERTLRAALRRGTGRSAHPARPFHGFGNSAPEIGFDLYSVSRDQTGAMRGQRSLLLGPARLCLRLLLLLGYRRRCPPLLRGLVQRWRYGKVCLRSLLYNSFGGSDAAVDAAFEPIYWLVDNVIRWCGVMFVVLVIVLTSSIVAIAYLCVLPLILQTYSVPRLCWHFFYSHWNLILIVFHYYQAITTPPGYPPPGRNDITTVSICKKCINPKPARTHHCSICNRCVLKMDHHCRILLLPLLPEASFFSSRALQRSWLNNCVGHYNHRYFFSFCFFMTLGCVYCSYGSWDLFREAYAAIEKMKQLDKNKLQAVANQTYHQTPPPTFSFRERVTHKSLVYLWFLCSSVALALGALTVWHAVLISRGETSIERHINKKERRRLQAKGRVFRNHYNYGCLDNWKVFLGVDTGRHWLTRVLLPSSHLPHGNGMSWDPPPWVTAHSASVMAV</sequence>
<feature type="transmembrane region" description="Helical" evidence="7">
    <location>
        <begin position="320"/>
        <end position="348"/>
    </location>
</feature>
<feature type="domain" description="Palmitoyltransferase DHHC" evidence="8">
    <location>
        <begin position="400"/>
        <end position="432"/>
    </location>
</feature>
<evidence type="ECO:0000256" key="1">
    <source>
        <dbReference type="ARBA" id="ARBA00004141"/>
    </source>
</evidence>
<dbReference type="EC" id="2.3.1.225" evidence="7"/>
<evidence type="ECO:0000313" key="9">
    <source>
        <dbReference type="EMBL" id="KAJ8789351.1"/>
    </source>
</evidence>
<dbReference type="InterPro" id="IPR001594">
    <property type="entry name" value="Palmitoyltrfase_DHHC"/>
</dbReference>
<feature type="transmembrane region" description="Helical" evidence="7">
    <location>
        <begin position="533"/>
        <end position="556"/>
    </location>
</feature>
<keyword evidence="4 7" id="KW-1133">Transmembrane helix</keyword>
<dbReference type="PANTHER" id="PTHR12246">
    <property type="entry name" value="PALMITOYLTRANSFERASE ZDHHC16"/>
    <property type="match status" value="1"/>
</dbReference>
<dbReference type="AlphaFoldDB" id="A0AB34HEC2"/>
<proteinExistence type="inferred from homology"/>
<evidence type="ECO:0000256" key="5">
    <source>
        <dbReference type="ARBA" id="ARBA00023136"/>
    </source>
</evidence>
<comment type="similarity">
    <text evidence="7">Belongs to the DHHC palmitoyltransferase family.</text>
</comment>
<comment type="domain">
    <text evidence="7">The DHHC domain is required for palmitoyltransferase activity.</text>
</comment>
<keyword evidence="10" id="KW-1185">Reference proteome</keyword>
<reference evidence="9 10" key="1">
    <citation type="submission" date="2022-11" db="EMBL/GenBank/DDBJ databases">
        <title>Whole genome sequence of Eschrichtius robustus ER-17-0199.</title>
        <authorList>
            <person name="Bruniche-Olsen A."/>
            <person name="Black A.N."/>
            <person name="Fields C.J."/>
            <person name="Walden K."/>
            <person name="Dewoody J.A."/>
        </authorList>
    </citation>
    <scope>NUCLEOTIDE SEQUENCE [LARGE SCALE GENOMIC DNA]</scope>
    <source>
        <strain evidence="9">ER-17-0199</strain>
        <tissue evidence="9">Blubber</tissue>
    </source>
</reference>
<dbReference type="Proteomes" id="UP001159641">
    <property type="component" value="Unassembled WGS sequence"/>
</dbReference>
<dbReference type="PROSITE" id="PS50216">
    <property type="entry name" value="DHHC"/>
    <property type="match status" value="1"/>
</dbReference>
<comment type="caution">
    <text evidence="9">The sequence shown here is derived from an EMBL/GenBank/DDBJ whole genome shotgun (WGS) entry which is preliminary data.</text>
</comment>
<dbReference type="InterPro" id="IPR039859">
    <property type="entry name" value="PFA4/ZDH16/20/ERF2-like"/>
</dbReference>
<accession>A0AB34HEC2</accession>
<evidence type="ECO:0000256" key="6">
    <source>
        <dbReference type="ARBA" id="ARBA00023315"/>
    </source>
</evidence>
<feature type="domain" description="Palmitoyltransferase DHHC" evidence="8">
    <location>
        <begin position="453"/>
        <end position="568"/>
    </location>
</feature>